<gene>
    <name evidence="1" type="ORF">BEU00_00905</name>
</gene>
<name>A0A1J5TQ53_9ARCH</name>
<organism evidence="1 2">
    <name type="scientific">Marine Group III euryarchaeote CG-Epi3</name>
    <dbReference type="NCBI Taxonomy" id="1888997"/>
    <lineage>
        <taxon>Archaea</taxon>
        <taxon>Methanobacteriati</taxon>
        <taxon>Thermoplasmatota</taxon>
        <taxon>Thermoplasmata</taxon>
        <taxon>Candidatus Thermoprofundales</taxon>
    </lineage>
</organism>
<protein>
    <submittedName>
        <fullName evidence="1">Uncharacterized protein</fullName>
    </submittedName>
</protein>
<accession>A0A1J5TQ53</accession>
<comment type="caution">
    <text evidence="1">The sequence shown here is derived from an EMBL/GenBank/DDBJ whole genome shotgun (WGS) entry which is preliminary data.</text>
</comment>
<evidence type="ECO:0000313" key="1">
    <source>
        <dbReference type="EMBL" id="OIR23057.1"/>
    </source>
</evidence>
<evidence type="ECO:0000313" key="2">
    <source>
        <dbReference type="Proteomes" id="UP000183138"/>
    </source>
</evidence>
<dbReference type="AlphaFoldDB" id="A0A1J5TQ53"/>
<dbReference type="EMBL" id="MIYY01000025">
    <property type="protein sequence ID" value="OIR23057.1"/>
    <property type="molecule type" value="Genomic_DNA"/>
</dbReference>
<proteinExistence type="predicted"/>
<reference evidence="1 2" key="1">
    <citation type="submission" date="2016-08" db="EMBL/GenBank/DDBJ databases">
        <title>New Insights into Marine Group III Euryarchaeota, from dark to light.</title>
        <authorList>
            <person name="Haro-Moreno J.M."/>
            <person name="Rodriguez-Valera F."/>
            <person name="Lopez-Garcia P."/>
            <person name="Moreira D."/>
            <person name="Martin-Cuadrado A.B."/>
        </authorList>
    </citation>
    <scope>NUCLEOTIDE SEQUENCE [LARGE SCALE GENOMIC DNA]</scope>
    <source>
        <strain evidence="1">CG-Epi3</strain>
    </source>
</reference>
<sequence>MDKTVKVGILTKNFSNLNNIIGKLKHTEFNLTHLKEIPNILHEIDILVTDESTKNCQIPYVTPKDLDILELKIRCEYYQKKSLTIGIDPGGICGLVVLSNNYLLYQREFNSIELMASIINSINNEIGIKNIKIGLGSPPIRNLIVESLEYYQEKILFIDENQSGSGSHIHAAMRIAKRLPETKKPDSYSPKEGEIAWIQKQSRRISKGLITINKETANRILLGELSMDNAIEYYTNKLIKKQSTK</sequence>
<dbReference type="Proteomes" id="UP000183138">
    <property type="component" value="Unassembled WGS sequence"/>
</dbReference>